<evidence type="ECO:0000256" key="2">
    <source>
        <dbReference type="SAM" id="SignalP"/>
    </source>
</evidence>
<keyword evidence="1" id="KW-1133">Transmembrane helix</keyword>
<sequence length="315" mass="35132">MVSLSVSLVILLAHTQVIFGQDYETHRVPVTQDYTDAFDAAVQEMIVDKSFIDTYANLMYFNVPACTDPVVKYPAKDPFVGRKNLIMCLEIGAVYPFLDVKLLVGNTLVKKINAKYGTNYQAQFKYLNTSKLGFFTTVKNAVDSGECDVITTNVQTLEDRKKQVHFQCHWGTTSQAFLRSELDSSLNLKTLADLNKTNIIVGAYAGTTYEAVVKNNLQAAQYVPFTTADIQYQKVLKKEVHAVIGDAVTFLVWVNANKANCSTCSVNFYGQPYGFSTFTTNNITSLGIPMMSQVSFVGNFIAVVFFLVFMMLIKM</sequence>
<feature type="transmembrane region" description="Helical" evidence="1">
    <location>
        <begin position="294"/>
        <end position="313"/>
    </location>
</feature>
<accession>A0AA88KHU3</accession>
<feature type="chain" id="PRO_5041648170" description="Solute-binding protein family 3/N-terminal domain-containing protein" evidence="2">
    <location>
        <begin position="21"/>
        <end position="315"/>
    </location>
</feature>
<comment type="caution">
    <text evidence="3">The sequence shown here is derived from an EMBL/GenBank/DDBJ whole genome shotgun (WGS) entry which is preliminary data.</text>
</comment>
<reference evidence="3 4" key="1">
    <citation type="journal article" date="2018" name="BMC Genomics">
        <title>The genome of Naegleria lovaniensis, the basis for a comparative approach to unravel pathogenicity factors of the human pathogenic amoeba N. fowleri.</title>
        <authorList>
            <person name="Liechti N."/>
            <person name="Schurch N."/>
            <person name="Bruggmann R."/>
            <person name="Wittwer M."/>
        </authorList>
    </citation>
    <scope>NUCLEOTIDE SEQUENCE [LARGE SCALE GENOMIC DNA]</scope>
    <source>
        <strain evidence="3 4">ATCC 30569</strain>
    </source>
</reference>
<dbReference type="SUPFAM" id="SSF53850">
    <property type="entry name" value="Periplasmic binding protein-like II"/>
    <property type="match status" value="1"/>
</dbReference>
<gene>
    <name evidence="3" type="ORF">C9374_008190</name>
</gene>
<protein>
    <recommendedName>
        <fullName evidence="5">Solute-binding protein family 3/N-terminal domain-containing protein</fullName>
    </recommendedName>
</protein>
<dbReference type="RefSeq" id="XP_044545813.1">
    <property type="nucleotide sequence ID" value="XM_044698239.1"/>
</dbReference>
<evidence type="ECO:0000256" key="1">
    <source>
        <dbReference type="SAM" id="Phobius"/>
    </source>
</evidence>
<keyword evidence="1" id="KW-0812">Transmembrane</keyword>
<keyword evidence="2" id="KW-0732">Signal</keyword>
<keyword evidence="1" id="KW-0472">Membrane</keyword>
<name>A0AA88KHU3_NAELO</name>
<evidence type="ECO:0008006" key="5">
    <source>
        <dbReference type="Google" id="ProtNLM"/>
    </source>
</evidence>
<evidence type="ECO:0000313" key="4">
    <source>
        <dbReference type="Proteomes" id="UP000816034"/>
    </source>
</evidence>
<feature type="signal peptide" evidence="2">
    <location>
        <begin position="1"/>
        <end position="20"/>
    </location>
</feature>
<dbReference type="GeneID" id="68100644"/>
<keyword evidence="4" id="KW-1185">Reference proteome</keyword>
<dbReference type="EMBL" id="PYSW02000032">
    <property type="protein sequence ID" value="KAG2378551.1"/>
    <property type="molecule type" value="Genomic_DNA"/>
</dbReference>
<dbReference type="Proteomes" id="UP000816034">
    <property type="component" value="Unassembled WGS sequence"/>
</dbReference>
<organism evidence="3 4">
    <name type="scientific">Naegleria lovaniensis</name>
    <name type="common">Amoeba</name>
    <dbReference type="NCBI Taxonomy" id="51637"/>
    <lineage>
        <taxon>Eukaryota</taxon>
        <taxon>Discoba</taxon>
        <taxon>Heterolobosea</taxon>
        <taxon>Tetramitia</taxon>
        <taxon>Eutetramitia</taxon>
        <taxon>Vahlkampfiidae</taxon>
        <taxon>Naegleria</taxon>
    </lineage>
</organism>
<dbReference type="Gene3D" id="3.40.190.10">
    <property type="entry name" value="Periplasmic binding protein-like II"/>
    <property type="match status" value="2"/>
</dbReference>
<evidence type="ECO:0000313" key="3">
    <source>
        <dbReference type="EMBL" id="KAG2378551.1"/>
    </source>
</evidence>
<proteinExistence type="predicted"/>
<dbReference type="AlphaFoldDB" id="A0AA88KHU3"/>